<dbReference type="Proteomes" id="UP000789860">
    <property type="component" value="Unassembled WGS sequence"/>
</dbReference>
<protein>
    <submittedName>
        <fullName evidence="1">10956_t:CDS:1</fullName>
    </submittedName>
</protein>
<accession>A0ACA9PYE3</accession>
<proteinExistence type="predicted"/>
<evidence type="ECO:0000313" key="2">
    <source>
        <dbReference type="Proteomes" id="UP000789860"/>
    </source>
</evidence>
<feature type="non-terminal residue" evidence="1">
    <location>
        <position position="1"/>
    </location>
</feature>
<gene>
    <name evidence="1" type="ORF">SCALOS_LOCUS11281</name>
</gene>
<dbReference type="EMBL" id="CAJVPM010047851">
    <property type="protein sequence ID" value="CAG8721699.1"/>
    <property type="molecule type" value="Genomic_DNA"/>
</dbReference>
<name>A0ACA9PYE3_9GLOM</name>
<reference evidence="1" key="1">
    <citation type="submission" date="2021-06" db="EMBL/GenBank/DDBJ databases">
        <authorList>
            <person name="Kallberg Y."/>
            <person name="Tangrot J."/>
            <person name="Rosling A."/>
        </authorList>
    </citation>
    <scope>NUCLEOTIDE SEQUENCE</scope>
    <source>
        <strain evidence="1">AU212A</strain>
    </source>
</reference>
<keyword evidence="2" id="KW-1185">Reference proteome</keyword>
<sequence>TNAKDQKIKELEEKLITLQSSSTTKRRFSDLDNYEEEQQRNVKKIRDYFPPSSFALINNLIKYHDKDKQLLIHRPPECVGPPVQVYND</sequence>
<feature type="non-terminal residue" evidence="1">
    <location>
        <position position="88"/>
    </location>
</feature>
<comment type="caution">
    <text evidence="1">The sequence shown here is derived from an EMBL/GenBank/DDBJ whole genome shotgun (WGS) entry which is preliminary data.</text>
</comment>
<evidence type="ECO:0000313" key="1">
    <source>
        <dbReference type="EMBL" id="CAG8721699.1"/>
    </source>
</evidence>
<organism evidence="1 2">
    <name type="scientific">Scutellospora calospora</name>
    <dbReference type="NCBI Taxonomy" id="85575"/>
    <lineage>
        <taxon>Eukaryota</taxon>
        <taxon>Fungi</taxon>
        <taxon>Fungi incertae sedis</taxon>
        <taxon>Mucoromycota</taxon>
        <taxon>Glomeromycotina</taxon>
        <taxon>Glomeromycetes</taxon>
        <taxon>Diversisporales</taxon>
        <taxon>Gigasporaceae</taxon>
        <taxon>Scutellospora</taxon>
    </lineage>
</organism>